<dbReference type="OrthoDB" id="1412847at2"/>
<accession>A0A0E3UPC6</accession>
<protein>
    <recommendedName>
        <fullName evidence="1">Serine aminopeptidase S33 domain-containing protein</fullName>
    </recommendedName>
</protein>
<name>A0A0E3UPC6_9GAMM</name>
<dbReference type="GO" id="GO:0052689">
    <property type="term" value="F:carboxylic ester hydrolase activity"/>
    <property type="evidence" value="ECO:0007669"/>
    <property type="project" value="TreeGrafter"/>
</dbReference>
<dbReference type="EMBL" id="CP011144">
    <property type="protein sequence ID" value="AKC87946.1"/>
    <property type="molecule type" value="Genomic_DNA"/>
</dbReference>
<proteinExistence type="predicted"/>
<organism evidence="2 3">
    <name type="scientific">Pseudoxanthomonas suwonensis</name>
    <dbReference type="NCBI Taxonomy" id="314722"/>
    <lineage>
        <taxon>Bacteria</taxon>
        <taxon>Pseudomonadati</taxon>
        <taxon>Pseudomonadota</taxon>
        <taxon>Gammaproteobacteria</taxon>
        <taxon>Lysobacterales</taxon>
        <taxon>Lysobacteraceae</taxon>
        <taxon>Pseudoxanthomonas</taxon>
    </lineage>
</organism>
<dbReference type="Gene3D" id="3.40.50.1820">
    <property type="entry name" value="alpha/beta hydrolase"/>
    <property type="match status" value="1"/>
</dbReference>
<gene>
    <name evidence="2" type="ORF">WQ53_15385</name>
</gene>
<evidence type="ECO:0000259" key="1">
    <source>
        <dbReference type="Pfam" id="PF12146"/>
    </source>
</evidence>
<keyword evidence="3" id="KW-1185">Reference proteome</keyword>
<dbReference type="Proteomes" id="UP000033067">
    <property type="component" value="Chromosome"/>
</dbReference>
<evidence type="ECO:0000313" key="3">
    <source>
        <dbReference type="Proteomes" id="UP000033067"/>
    </source>
</evidence>
<evidence type="ECO:0000313" key="2">
    <source>
        <dbReference type="EMBL" id="AKC87946.1"/>
    </source>
</evidence>
<dbReference type="KEGG" id="psuw:WQ53_15385"/>
<dbReference type="AlphaFoldDB" id="A0A0E3UPC6"/>
<dbReference type="RefSeq" id="WP_052633563.1">
    <property type="nucleotide sequence ID" value="NZ_CP011144.1"/>
</dbReference>
<dbReference type="InterPro" id="IPR022742">
    <property type="entry name" value="Hydrolase_4"/>
</dbReference>
<dbReference type="InterPro" id="IPR053145">
    <property type="entry name" value="AB_hydrolase_Est10"/>
</dbReference>
<dbReference type="PANTHER" id="PTHR43265:SF1">
    <property type="entry name" value="ESTERASE ESTD"/>
    <property type="match status" value="1"/>
</dbReference>
<dbReference type="PANTHER" id="PTHR43265">
    <property type="entry name" value="ESTERASE ESTD"/>
    <property type="match status" value="1"/>
</dbReference>
<sequence length="451" mass="49193">MVTKLLGLLTVVAMASVLWFWPREPALDPEAACHVGTWRLDDGRTVDLSPLSDGRSLRWRLLDGRSGRLRPEPVGQWRNLQGWTNRPAPEQVALGDCQAPALRLEGHAAQRLAFEVSETRFPARGAQLAGRLVLPPGDAPVPIAVLVHGSEDRSARRYDAMQRLLPAQGVGVFVYDKRGTGASTGKYTQDFDLLADDAVAALQQARRLAGARASRVGFSGGSQAGWIAPLAATRSDADFVAVAYGLADSPLAEDRDQVMLDLQAAGHGPEVLGKAREVTDATGAIMASGFRDGYDRLEAVRAKYGHEPWWKDLRGEFTGDLLRHHRFALRLAGPLFDQGTSWEYDPMPTLRAQRAPLLWILAGADREAPPEETRRRLLAVASETGRLTVVEFPDTDHGVLEFETGPDGARTPTRVAAGYYALLADWIRDDRLGEGDYGRAVVLARTVGQAR</sequence>
<dbReference type="PATRIC" id="fig|314722.6.peg.3331"/>
<reference evidence="2 3" key="1">
    <citation type="journal article" date="2015" name="Genome Announc.">
        <title>Complete Genome Sequence of Pseudoxanthomonas suwonensis Strain J1, a Cellulose-Degrading Bacterium Isolated from Leaf- and Wood-Enriched Soil.</title>
        <authorList>
            <person name="Hou L."/>
            <person name="Jiang J."/>
            <person name="Xu Z."/>
            <person name="Zhou Y."/>
            <person name="Leung F.C."/>
        </authorList>
    </citation>
    <scope>NUCLEOTIDE SEQUENCE [LARGE SCALE GENOMIC DNA]</scope>
    <source>
        <strain evidence="2 3">J1</strain>
    </source>
</reference>
<dbReference type="InterPro" id="IPR029058">
    <property type="entry name" value="AB_hydrolase_fold"/>
</dbReference>
<dbReference type="SUPFAM" id="SSF53474">
    <property type="entry name" value="alpha/beta-Hydrolases"/>
    <property type="match status" value="1"/>
</dbReference>
<dbReference type="Pfam" id="PF12146">
    <property type="entry name" value="Hydrolase_4"/>
    <property type="match status" value="1"/>
</dbReference>
<feature type="domain" description="Serine aminopeptidase S33" evidence="1">
    <location>
        <begin position="142"/>
        <end position="241"/>
    </location>
</feature>